<proteinExistence type="inferred from homology"/>
<dbReference type="Gene3D" id="3.30.700.10">
    <property type="entry name" value="Glycoprotein, Type 4 Pilin"/>
    <property type="match status" value="1"/>
</dbReference>
<evidence type="ECO:0000256" key="3">
    <source>
        <dbReference type="ARBA" id="ARBA00020042"/>
    </source>
</evidence>
<dbReference type="InterPro" id="IPR045584">
    <property type="entry name" value="Pilin-like"/>
</dbReference>
<dbReference type="Proteomes" id="UP001148313">
    <property type="component" value="Unassembled WGS sequence"/>
</dbReference>
<keyword evidence="9 10" id="KW-0472">Membrane</keyword>
<sequence length="151" mass="16816">MLKVRQSRKSDQSVRTGEAGFTMVELLVVLAIIGLIASFAVPQVLRYLGSARTDAARIQISNIESAMELYYIDNLRYPDTEPGIAALSVRPDDQQRWNGPYLKDADKLRDPWGNPYTYKLDEEKGNFVISSLGRDGKVGGEGEDADISNFE</sequence>
<evidence type="ECO:0000313" key="13">
    <source>
        <dbReference type="Proteomes" id="UP001148313"/>
    </source>
</evidence>
<dbReference type="InterPro" id="IPR000983">
    <property type="entry name" value="Bac_GSPG_pilin"/>
</dbReference>
<evidence type="ECO:0000256" key="10">
    <source>
        <dbReference type="SAM" id="Phobius"/>
    </source>
</evidence>
<accession>A0ABT4VVU7</accession>
<name>A0ABT4VVU7_9HYPH</name>
<gene>
    <name evidence="12" type="primary">gspG</name>
    <name evidence="12" type="ORF">OOZ53_26015</name>
</gene>
<comment type="subcellular location">
    <subcellularLocation>
        <location evidence="1">Cell inner membrane</location>
        <topology evidence="1">Single-pass membrane protein</topology>
    </subcellularLocation>
</comment>
<dbReference type="EMBL" id="JAPJZH010000035">
    <property type="protein sequence ID" value="MDA4848834.1"/>
    <property type="molecule type" value="Genomic_DNA"/>
</dbReference>
<evidence type="ECO:0000256" key="8">
    <source>
        <dbReference type="ARBA" id="ARBA00022989"/>
    </source>
</evidence>
<protein>
    <recommendedName>
        <fullName evidence="3">Type II secretion system core protein G</fullName>
    </recommendedName>
</protein>
<dbReference type="SUPFAM" id="SSF54523">
    <property type="entry name" value="Pili subunits"/>
    <property type="match status" value="1"/>
</dbReference>
<keyword evidence="6" id="KW-0997">Cell inner membrane</keyword>
<evidence type="ECO:0000313" key="12">
    <source>
        <dbReference type="EMBL" id="MDA4848834.1"/>
    </source>
</evidence>
<keyword evidence="8 10" id="KW-1133">Transmembrane helix</keyword>
<evidence type="ECO:0000256" key="9">
    <source>
        <dbReference type="ARBA" id="ARBA00023136"/>
    </source>
</evidence>
<dbReference type="PANTHER" id="PTHR30093:SF45">
    <property type="entry name" value="TYPE II SECRETION SYSTEM CORE PROTEIN G"/>
    <property type="match status" value="1"/>
</dbReference>
<keyword evidence="7 10" id="KW-0812">Transmembrane</keyword>
<evidence type="ECO:0000256" key="1">
    <source>
        <dbReference type="ARBA" id="ARBA00004377"/>
    </source>
</evidence>
<evidence type="ECO:0000256" key="4">
    <source>
        <dbReference type="ARBA" id="ARBA00022475"/>
    </source>
</evidence>
<dbReference type="Pfam" id="PF07963">
    <property type="entry name" value="N_methyl"/>
    <property type="match status" value="1"/>
</dbReference>
<dbReference type="NCBIfam" id="TIGR01710">
    <property type="entry name" value="typeII_sec_gspG"/>
    <property type="match status" value="1"/>
</dbReference>
<evidence type="ECO:0000256" key="5">
    <source>
        <dbReference type="ARBA" id="ARBA00022481"/>
    </source>
</evidence>
<comment type="caution">
    <text evidence="12">The sequence shown here is derived from an EMBL/GenBank/DDBJ whole genome shotgun (WGS) entry which is preliminary data.</text>
</comment>
<dbReference type="InterPro" id="IPR013545">
    <property type="entry name" value="T2SS_protein-GspG_C"/>
</dbReference>
<dbReference type="Pfam" id="PF08334">
    <property type="entry name" value="T2SSG"/>
    <property type="match status" value="1"/>
</dbReference>
<comment type="similarity">
    <text evidence="2">Belongs to the GSP G family.</text>
</comment>
<evidence type="ECO:0000256" key="7">
    <source>
        <dbReference type="ARBA" id="ARBA00022692"/>
    </source>
</evidence>
<feature type="transmembrane region" description="Helical" evidence="10">
    <location>
        <begin position="21"/>
        <end position="41"/>
    </location>
</feature>
<feature type="domain" description="Type II secretion system protein GspG C-terminal" evidence="11">
    <location>
        <begin position="43"/>
        <end position="149"/>
    </location>
</feature>
<dbReference type="PRINTS" id="PR00813">
    <property type="entry name" value="BCTERIALGSPG"/>
</dbReference>
<organism evidence="12 13">
    <name type="scientific">Hoeflea poritis</name>
    <dbReference type="NCBI Taxonomy" id="2993659"/>
    <lineage>
        <taxon>Bacteria</taxon>
        <taxon>Pseudomonadati</taxon>
        <taxon>Pseudomonadota</taxon>
        <taxon>Alphaproteobacteria</taxon>
        <taxon>Hyphomicrobiales</taxon>
        <taxon>Rhizobiaceae</taxon>
        <taxon>Hoeflea</taxon>
    </lineage>
</organism>
<dbReference type="InterPro" id="IPR010054">
    <property type="entry name" value="Type2_sec_GspG"/>
</dbReference>
<keyword evidence="5" id="KW-0488">Methylation</keyword>
<keyword evidence="4" id="KW-1003">Cell membrane</keyword>
<dbReference type="PANTHER" id="PTHR30093">
    <property type="entry name" value="GENERAL SECRETION PATHWAY PROTEIN G"/>
    <property type="match status" value="1"/>
</dbReference>
<evidence type="ECO:0000256" key="6">
    <source>
        <dbReference type="ARBA" id="ARBA00022519"/>
    </source>
</evidence>
<dbReference type="InterPro" id="IPR012902">
    <property type="entry name" value="N_methyl_site"/>
</dbReference>
<dbReference type="RefSeq" id="WP_271092713.1">
    <property type="nucleotide sequence ID" value="NZ_JAPJZH010000035.1"/>
</dbReference>
<keyword evidence="13" id="KW-1185">Reference proteome</keyword>
<reference evidence="12" key="1">
    <citation type="submission" date="2022-11" db="EMBL/GenBank/DDBJ databases">
        <title>Hoeflea poritis sp. nov., isolated from scleractinian coral Porites lutea.</title>
        <authorList>
            <person name="Zhang G."/>
            <person name="Wei Q."/>
            <person name="Cai L."/>
        </authorList>
    </citation>
    <scope>NUCLEOTIDE SEQUENCE</scope>
    <source>
        <strain evidence="12">E7-10</strain>
    </source>
</reference>
<evidence type="ECO:0000259" key="11">
    <source>
        <dbReference type="Pfam" id="PF08334"/>
    </source>
</evidence>
<evidence type="ECO:0000256" key="2">
    <source>
        <dbReference type="ARBA" id="ARBA00009984"/>
    </source>
</evidence>
<dbReference type="NCBIfam" id="TIGR02532">
    <property type="entry name" value="IV_pilin_GFxxxE"/>
    <property type="match status" value="1"/>
</dbReference>